<dbReference type="Proteomes" id="UP000095286">
    <property type="component" value="Unplaced"/>
</dbReference>
<accession>A0AC35TFV9</accession>
<evidence type="ECO:0000313" key="1">
    <source>
        <dbReference type="Proteomes" id="UP000095286"/>
    </source>
</evidence>
<dbReference type="WBParaSite" id="RSKR_0000014650.1">
    <property type="protein sequence ID" value="RSKR_0000014650.1"/>
    <property type="gene ID" value="RSKR_0000014650"/>
</dbReference>
<reference evidence="2" key="1">
    <citation type="submission" date="2016-11" db="UniProtKB">
        <authorList>
            <consortium name="WormBaseParasite"/>
        </authorList>
    </citation>
    <scope>IDENTIFICATION</scope>
    <source>
        <strain evidence="2">KR3021</strain>
    </source>
</reference>
<proteinExistence type="predicted"/>
<sequence>MSSYFACQLYRAVNHHEDDKKEHQDLNNTNVFADNHRKSSWNDQSYSEKETPHFPQNQRKTSWVETKIRKATGGSSPVNCNLDMAQYIRKLSNAEVLPETKETVIPSLTFETKKSFADLQIHKNLKEEKVSNANQKKCCVLNNSIDRCNHKPNCELCACFNSNLLDSNVSAD</sequence>
<protein>
    <submittedName>
        <fullName evidence="2">Uncharacterized protein</fullName>
    </submittedName>
</protein>
<name>A0AC35TFV9_9BILA</name>
<organism evidence="1 2">
    <name type="scientific">Rhabditophanes sp. KR3021</name>
    <dbReference type="NCBI Taxonomy" id="114890"/>
    <lineage>
        <taxon>Eukaryota</taxon>
        <taxon>Metazoa</taxon>
        <taxon>Ecdysozoa</taxon>
        <taxon>Nematoda</taxon>
        <taxon>Chromadorea</taxon>
        <taxon>Rhabditida</taxon>
        <taxon>Tylenchina</taxon>
        <taxon>Panagrolaimomorpha</taxon>
        <taxon>Strongyloidoidea</taxon>
        <taxon>Alloionematidae</taxon>
        <taxon>Rhabditophanes</taxon>
    </lineage>
</organism>
<evidence type="ECO:0000313" key="2">
    <source>
        <dbReference type="WBParaSite" id="RSKR_0000014650.1"/>
    </source>
</evidence>